<evidence type="ECO:0000256" key="1">
    <source>
        <dbReference type="ARBA" id="ARBA00011028"/>
    </source>
</evidence>
<organism evidence="5">
    <name type="scientific">uncultured Desulfobacterium sp</name>
    <dbReference type="NCBI Taxonomy" id="201089"/>
    <lineage>
        <taxon>Bacteria</taxon>
        <taxon>Pseudomonadati</taxon>
        <taxon>Thermodesulfobacteriota</taxon>
        <taxon>Desulfobacteria</taxon>
        <taxon>Desulfobacterales</taxon>
        <taxon>Desulfobacteriaceae</taxon>
        <taxon>Desulfobacterium</taxon>
        <taxon>environmental samples</taxon>
    </lineage>
</organism>
<dbReference type="InterPro" id="IPR006128">
    <property type="entry name" value="Lipoprotein_PsaA-like"/>
</dbReference>
<comment type="similarity">
    <text evidence="1 4">Belongs to the bacterial solute-binding protein 9 family.</text>
</comment>
<dbReference type="SUPFAM" id="SSF53807">
    <property type="entry name" value="Helical backbone' metal receptor"/>
    <property type="match status" value="1"/>
</dbReference>
<dbReference type="InterPro" id="IPR006127">
    <property type="entry name" value="ZnuA-like"/>
</dbReference>
<accession>E1Y8F3</accession>
<dbReference type="GO" id="GO:0046872">
    <property type="term" value="F:metal ion binding"/>
    <property type="evidence" value="ECO:0007669"/>
    <property type="project" value="InterPro"/>
</dbReference>
<name>E1Y8F3_9BACT</name>
<sequence>MANRYFPFKVRWVMKNRCILFKMAIVYFCIILLACYSKVSAADKNINLLASTFPISQITRIVTNGRNNVNVKLMIPAQVGCPHDYALTPQDMQKLSKADVLIINGLGMEEFLGAPLKKANSSLKIIDSSNGINNILNYSDGDHHIEHTNEGDEHKHEHHEGNNPHLFASPRMAALLAINIAGKLSGIDPSGAAIYTENARAYAKKMNKLADDFSALGRQVKNKRIVTQHGVFDYLARDMGLKVVAVVQEHAGQEPSAAEMLNIVKTIRHEKAKAIFTEPQYPQKIGQTIAKEAGIAAETLDPVATGPENASLDYYETVMRKNLNILKKILNE</sequence>
<keyword evidence="2 4" id="KW-0813">Transport</keyword>
<dbReference type="GO" id="GO:0007155">
    <property type="term" value="P:cell adhesion"/>
    <property type="evidence" value="ECO:0007669"/>
    <property type="project" value="InterPro"/>
</dbReference>
<dbReference type="PANTHER" id="PTHR42953:SF3">
    <property type="entry name" value="HIGH-AFFINITY ZINC UPTAKE SYSTEM PROTEIN ZNUA"/>
    <property type="match status" value="1"/>
</dbReference>
<evidence type="ECO:0000313" key="5">
    <source>
        <dbReference type="EMBL" id="CBX26847.1"/>
    </source>
</evidence>
<dbReference type="Gene3D" id="3.40.50.1980">
    <property type="entry name" value="Nitrogenase molybdenum iron protein domain"/>
    <property type="match status" value="2"/>
</dbReference>
<evidence type="ECO:0000256" key="3">
    <source>
        <dbReference type="ARBA" id="ARBA00022729"/>
    </source>
</evidence>
<dbReference type="AlphaFoldDB" id="E1Y8F3"/>
<dbReference type="PROSITE" id="PS51257">
    <property type="entry name" value="PROKAR_LIPOPROTEIN"/>
    <property type="match status" value="1"/>
</dbReference>
<evidence type="ECO:0000256" key="2">
    <source>
        <dbReference type="ARBA" id="ARBA00022448"/>
    </source>
</evidence>
<reference evidence="5" key="1">
    <citation type="journal article" date="2011" name="Environ. Microbiol.">
        <title>Genomic insights into the metabolic potential of the polycyclic aromatic hydrocarbon degrading sulfate-reducing Deltaproteobacterium N47.</title>
        <authorList>
            <person name="Bergmann F."/>
            <person name="Selesi D."/>
            <person name="Weinmaier T."/>
            <person name="Tischler P."/>
            <person name="Rattei T."/>
            <person name="Meckenstock R.U."/>
        </authorList>
    </citation>
    <scope>NUCLEOTIDE SEQUENCE</scope>
</reference>
<dbReference type="PRINTS" id="PR00690">
    <property type="entry name" value="ADHESNFAMILY"/>
</dbReference>
<dbReference type="Pfam" id="PF01297">
    <property type="entry name" value="ZnuA"/>
    <property type="match status" value="1"/>
</dbReference>
<protein>
    <submittedName>
        <fullName evidence="5">Uncharacterized protein</fullName>
    </submittedName>
</protein>
<proteinExistence type="inferred from homology"/>
<dbReference type="EMBL" id="FR695864">
    <property type="protein sequence ID" value="CBX26847.1"/>
    <property type="molecule type" value="Genomic_DNA"/>
</dbReference>
<evidence type="ECO:0000256" key="4">
    <source>
        <dbReference type="RuleBase" id="RU003512"/>
    </source>
</evidence>
<dbReference type="InterPro" id="IPR050492">
    <property type="entry name" value="Bact_metal-bind_prot9"/>
</dbReference>
<gene>
    <name evidence="5" type="ORF">N47_A08760</name>
</gene>
<dbReference type="GO" id="GO:0030001">
    <property type="term" value="P:metal ion transport"/>
    <property type="evidence" value="ECO:0007669"/>
    <property type="project" value="InterPro"/>
</dbReference>
<dbReference type="PANTHER" id="PTHR42953">
    <property type="entry name" value="HIGH-AFFINITY ZINC UPTAKE SYSTEM PROTEIN ZNUA-RELATED"/>
    <property type="match status" value="1"/>
</dbReference>
<keyword evidence="3" id="KW-0732">Signal</keyword>